<dbReference type="InterPro" id="IPR046217">
    <property type="entry name" value="DUF6250"/>
</dbReference>
<comment type="caution">
    <text evidence="3">The sequence shown here is derived from an EMBL/GenBank/DDBJ whole genome shotgun (WGS) entry which is preliminary data.</text>
</comment>
<dbReference type="Gene3D" id="2.60.120.200">
    <property type="match status" value="1"/>
</dbReference>
<feature type="transmembrane region" description="Helical" evidence="1">
    <location>
        <begin position="32"/>
        <end position="49"/>
    </location>
</feature>
<dbReference type="Pfam" id="PF19763">
    <property type="entry name" value="DUF6250"/>
    <property type="match status" value="1"/>
</dbReference>
<dbReference type="Proteomes" id="UP001165430">
    <property type="component" value="Unassembled WGS sequence"/>
</dbReference>
<organism evidence="3 4">
    <name type="scientific">Belliella alkalica</name>
    <dbReference type="NCBI Taxonomy" id="1730871"/>
    <lineage>
        <taxon>Bacteria</taxon>
        <taxon>Pseudomonadati</taxon>
        <taxon>Bacteroidota</taxon>
        <taxon>Cytophagia</taxon>
        <taxon>Cytophagales</taxon>
        <taxon>Cyclobacteriaceae</taxon>
        <taxon>Belliella</taxon>
    </lineage>
</organism>
<name>A0ABS9VDK7_9BACT</name>
<keyword evidence="1" id="KW-0812">Transmembrane</keyword>
<feature type="domain" description="DUF6250" evidence="2">
    <location>
        <begin position="108"/>
        <end position="265"/>
    </location>
</feature>
<keyword evidence="4" id="KW-1185">Reference proteome</keyword>
<protein>
    <submittedName>
        <fullName evidence="3">DUF6250 domain-containing protein</fullName>
    </submittedName>
</protein>
<reference evidence="3" key="1">
    <citation type="submission" date="2022-03" db="EMBL/GenBank/DDBJ databases">
        <title>De novo assembled genomes of Belliella spp. (Cyclobacteriaceae) strains.</title>
        <authorList>
            <person name="Szabo A."/>
            <person name="Korponai K."/>
            <person name="Felfoldi T."/>
        </authorList>
    </citation>
    <scope>NUCLEOTIDE SEQUENCE</scope>
    <source>
        <strain evidence="3">DSM 111903</strain>
    </source>
</reference>
<dbReference type="RefSeq" id="WP_241413030.1">
    <property type="nucleotide sequence ID" value="NZ_JAKZGO010000011.1"/>
</dbReference>
<sequence length="270" mass="31496">MYKAKSDSQNTEPRNFPTFPFSNFSTRRGGQVLPIFPIFQFFVILLLLFSCENSKNEGDEKEVISNQDADIIFESNFSQPLDLNTWKVEMDSTPQSEVFTEDGKLFMDTEGGVTVWLDLELEGNYEISYKRKVVLDSGRNDRLSDLNQFWAASDPTQIGMFNRSGKFESYDDMHLYYVGFGGNYNSTTRFRKYYKGEKPVLGEFLEAPYLLEANRDYLIKTICEDGKVSFWVDEILFFEYEDPEPLEKGYFGFRSTWSRHEISDLVVRKL</sequence>
<keyword evidence="1" id="KW-1133">Transmembrane helix</keyword>
<evidence type="ECO:0000313" key="3">
    <source>
        <dbReference type="EMBL" id="MCH7414524.1"/>
    </source>
</evidence>
<proteinExistence type="predicted"/>
<evidence type="ECO:0000313" key="4">
    <source>
        <dbReference type="Proteomes" id="UP001165430"/>
    </source>
</evidence>
<evidence type="ECO:0000256" key="1">
    <source>
        <dbReference type="SAM" id="Phobius"/>
    </source>
</evidence>
<gene>
    <name evidence="3" type="ORF">MM213_13580</name>
</gene>
<keyword evidence="1" id="KW-0472">Membrane</keyword>
<accession>A0ABS9VDK7</accession>
<dbReference type="EMBL" id="JAKZGO010000011">
    <property type="protein sequence ID" value="MCH7414524.1"/>
    <property type="molecule type" value="Genomic_DNA"/>
</dbReference>
<evidence type="ECO:0000259" key="2">
    <source>
        <dbReference type="Pfam" id="PF19763"/>
    </source>
</evidence>